<dbReference type="Gene3D" id="1.10.10.10">
    <property type="entry name" value="Winged helix-like DNA-binding domain superfamily/Winged helix DNA-binding domain"/>
    <property type="match status" value="1"/>
</dbReference>
<evidence type="ECO:0000256" key="3">
    <source>
        <dbReference type="ARBA" id="ARBA00023082"/>
    </source>
</evidence>
<keyword evidence="5" id="KW-0472">Membrane</keyword>
<evidence type="ECO:0000256" key="5">
    <source>
        <dbReference type="SAM" id="Phobius"/>
    </source>
</evidence>
<name>A0ABP9ACQ1_9SPHI</name>
<dbReference type="InterPro" id="IPR014284">
    <property type="entry name" value="RNA_pol_sigma-70_dom"/>
</dbReference>
<keyword evidence="3" id="KW-0731">Sigma factor</keyword>
<accession>A0ABP9ACQ1</accession>
<dbReference type="SMART" id="SM00421">
    <property type="entry name" value="HTH_LUXR"/>
    <property type="match status" value="1"/>
</dbReference>
<keyword evidence="5" id="KW-0812">Transmembrane</keyword>
<dbReference type="InterPro" id="IPR000792">
    <property type="entry name" value="Tscrpt_reg_LuxR_C"/>
</dbReference>
<dbReference type="InterPro" id="IPR013325">
    <property type="entry name" value="RNA_pol_sigma_r2"/>
</dbReference>
<dbReference type="InterPro" id="IPR013324">
    <property type="entry name" value="RNA_pol_sigma_r3/r4-like"/>
</dbReference>
<evidence type="ECO:0000256" key="2">
    <source>
        <dbReference type="ARBA" id="ARBA00023015"/>
    </source>
</evidence>
<dbReference type="Pfam" id="PF08281">
    <property type="entry name" value="Sigma70_r4_2"/>
    <property type="match status" value="1"/>
</dbReference>
<comment type="similarity">
    <text evidence="1">Belongs to the sigma-70 factor family. ECF subfamily.</text>
</comment>
<protein>
    <submittedName>
        <fullName evidence="7">RNA polymerase sigma-70 factor</fullName>
    </submittedName>
</protein>
<dbReference type="PANTHER" id="PTHR43133">
    <property type="entry name" value="RNA POLYMERASE ECF-TYPE SIGMA FACTO"/>
    <property type="match status" value="1"/>
</dbReference>
<dbReference type="SUPFAM" id="SSF88659">
    <property type="entry name" value="Sigma3 and sigma4 domains of RNA polymerase sigma factors"/>
    <property type="match status" value="1"/>
</dbReference>
<reference evidence="8" key="1">
    <citation type="journal article" date="2019" name="Int. J. Syst. Evol. Microbiol.">
        <title>The Global Catalogue of Microorganisms (GCM) 10K type strain sequencing project: providing services to taxonomists for standard genome sequencing and annotation.</title>
        <authorList>
            <consortium name="The Broad Institute Genomics Platform"/>
            <consortium name="The Broad Institute Genome Sequencing Center for Infectious Disease"/>
            <person name="Wu L."/>
            <person name="Ma J."/>
        </authorList>
    </citation>
    <scope>NUCLEOTIDE SEQUENCE [LARGE SCALE GENOMIC DNA]</scope>
    <source>
        <strain evidence="8">JCM 18200</strain>
    </source>
</reference>
<proteinExistence type="inferred from homology"/>
<dbReference type="SUPFAM" id="SSF88946">
    <property type="entry name" value="Sigma2 domain of RNA polymerase sigma factors"/>
    <property type="match status" value="1"/>
</dbReference>
<feature type="transmembrane region" description="Helical" evidence="5">
    <location>
        <begin position="186"/>
        <end position="205"/>
    </location>
</feature>
<organism evidence="7 8">
    <name type="scientific">Olivibacter ginsenosidimutans</name>
    <dbReference type="NCBI Taxonomy" id="1176537"/>
    <lineage>
        <taxon>Bacteria</taxon>
        <taxon>Pseudomonadati</taxon>
        <taxon>Bacteroidota</taxon>
        <taxon>Sphingobacteriia</taxon>
        <taxon>Sphingobacteriales</taxon>
        <taxon>Sphingobacteriaceae</taxon>
        <taxon>Olivibacter</taxon>
    </lineage>
</organism>
<evidence type="ECO:0000313" key="7">
    <source>
        <dbReference type="EMBL" id="GAA4778154.1"/>
    </source>
</evidence>
<feature type="domain" description="HTH luxR-type" evidence="6">
    <location>
        <begin position="130"/>
        <end position="191"/>
    </location>
</feature>
<gene>
    <name evidence="7" type="ORF">GCM10023231_00790</name>
</gene>
<dbReference type="RefSeq" id="WP_345229691.1">
    <property type="nucleotide sequence ID" value="NZ_BAABIQ010000001.1"/>
</dbReference>
<keyword evidence="2" id="KW-0805">Transcription regulation</keyword>
<sequence>MSGKVEYNEQELLLRLRDGDTLAFEELYNQYKIRLTANLLRIVKSSELVEDVLQDVFLGIWENRHHIDPERSIKPYLFQSVANKAKNIFRKAASEQKFRNYLLPHWKEDYNPIEQLLTQQNDKQLLDALLNKLSPQQCTVYTLCKLDGRSYKEIAKLLGISETTVNTHIRNSNQILRELAQKDLKLLWVVIGTFICSNGCVRLLFS</sequence>
<evidence type="ECO:0000256" key="4">
    <source>
        <dbReference type="ARBA" id="ARBA00023163"/>
    </source>
</evidence>
<evidence type="ECO:0000313" key="8">
    <source>
        <dbReference type="Proteomes" id="UP001501411"/>
    </source>
</evidence>
<keyword evidence="8" id="KW-1185">Reference proteome</keyword>
<comment type="caution">
    <text evidence="7">The sequence shown here is derived from an EMBL/GenBank/DDBJ whole genome shotgun (WGS) entry which is preliminary data.</text>
</comment>
<dbReference type="EMBL" id="BAABIQ010000001">
    <property type="protein sequence ID" value="GAA4778154.1"/>
    <property type="molecule type" value="Genomic_DNA"/>
</dbReference>
<dbReference type="NCBIfam" id="TIGR02937">
    <property type="entry name" value="sigma70-ECF"/>
    <property type="match status" value="1"/>
</dbReference>
<dbReference type="Gene3D" id="1.10.1740.10">
    <property type="match status" value="1"/>
</dbReference>
<dbReference type="InterPro" id="IPR039425">
    <property type="entry name" value="RNA_pol_sigma-70-like"/>
</dbReference>
<dbReference type="InterPro" id="IPR013249">
    <property type="entry name" value="RNA_pol_sigma70_r4_t2"/>
</dbReference>
<keyword evidence="4" id="KW-0804">Transcription</keyword>
<dbReference type="PANTHER" id="PTHR43133:SF46">
    <property type="entry name" value="RNA POLYMERASE SIGMA-70 FACTOR ECF SUBFAMILY"/>
    <property type="match status" value="1"/>
</dbReference>
<dbReference type="InterPro" id="IPR036388">
    <property type="entry name" value="WH-like_DNA-bd_sf"/>
</dbReference>
<dbReference type="InterPro" id="IPR007627">
    <property type="entry name" value="RNA_pol_sigma70_r2"/>
</dbReference>
<keyword evidence="5" id="KW-1133">Transmembrane helix</keyword>
<dbReference type="Proteomes" id="UP001501411">
    <property type="component" value="Unassembled WGS sequence"/>
</dbReference>
<evidence type="ECO:0000259" key="6">
    <source>
        <dbReference type="SMART" id="SM00421"/>
    </source>
</evidence>
<dbReference type="Pfam" id="PF04542">
    <property type="entry name" value="Sigma70_r2"/>
    <property type="match status" value="1"/>
</dbReference>
<evidence type="ECO:0000256" key="1">
    <source>
        <dbReference type="ARBA" id="ARBA00010641"/>
    </source>
</evidence>